<dbReference type="EMBL" id="OU015567">
    <property type="protein sequence ID" value="CAG5112862.1"/>
    <property type="molecule type" value="Genomic_DNA"/>
</dbReference>
<accession>A0ABN7T8D3</accession>
<dbReference type="Proteomes" id="UP001158576">
    <property type="component" value="Chromosome 2"/>
</dbReference>
<sequence length="313" mass="37005">MDPKEENEMTTEQFQRGVLNMITLHPKNRLIANLVFERMPMQGFRDAKNVLASSDETKNDFDGLLSFNDCQLFLNRFEREEPLLKLVRAEYERNTETRPPLSGIPQIMKRLNHLKKDTHKIYGSYLCEWEKKGALHKGIVYSRDDHSFDLDYKGSIDYFVSNKQLCDLRKDYYERDSLEEPGQLHTFFGDDLEEFNEASDVVLFVYYLDREEEDIVQPVLIKTIEVGPYEELQEHILNGNLDMIMESPFTHYRLFDLVGSKLMVFNRQKSSGEFHHYDYYDLEKTRLDLPDLVHSVDTIPFAVYDRVEGCKFF</sequence>
<reference evidence="1 2" key="1">
    <citation type="submission" date="2021-04" db="EMBL/GenBank/DDBJ databases">
        <authorList>
            <person name="Bliznina A."/>
        </authorList>
    </citation>
    <scope>NUCLEOTIDE SEQUENCE [LARGE SCALE GENOMIC DNA]</scope>
</reference>
<proteinExistence type="predicted"/>
<gene>
    <name evidence="1" type="ORF">OKIOD_LOCUS15797</name>
</gene>
<name>A0ABN7T8D3_OIKDI</name>
<organism evidence="1 2">
    <name type="scientific">Oikopleura dioica</name>
    <name type="common">Tunicate</name>
    <dbReference type="NCBI Taxonomy" id="34765"/>
    <lineage>
        <taxon>Eukaryota</taxon>
        <taxon>Metazoa</taxon>
        <taxon>Chordata</taxon>
        <taxon>Tunicata</taxon>
        <taxon>Appendicularia</taxon>
        <taxon>Copelata</taxon>
        <taxon>Oikopleuridae</taxon>
        <taxon>Oikopleura</taxon>
    </lineage>
</organism>
<keyword evidence="2" id="KW-1185">Reference proteome</keyword>
<evidence type="ECO:0000313" key="2">
    <source>
        <dbReference type="Proteomes" id="UP001158576"/>
    </source>
</evidence>
<evidence type="ECO:0000313" key="1">
    <source>
        <dbReference type="EMBL" id="CAG5112862.1"/>
    </source>
</evidence>
<protein>
    <submittedName>
        <fullName evidence="1">Oidioi.mRNA.OKI2018_I69.chr2.g7032.t1.cds</fullName>
    </submittedName>
</protein>